<dbReference type="Pfam" id="PF04351">
    <property type="entry name" value="PilP"/>
    <property type="match status" value="1"/>
</dbReference>
<dbReference type="Proteomes" id="UP000216225">
    <property type="component" value="Unassembled WGS sequence"/>
</dbReference>
<evidence type="ECO:0000313" key="2">
    <source>
        <dbReference type="Proteomes" id="UP000216225"/>
    </source>
</evidence>
<reference evidence="1 2" key="1">
    <citation type="submission" date="2018-09" db="EMBL/GenBank/DDBJ databases">
        <title>Genome comparison of Alicycliphilus sp. BQ1, a polyurethanolytic bacterium, with its closest phylogenetic relatives Alicycliphilus denitrificans BC and K601, unable to attack polyurethane.</title>
        <authorList>
            <person name="Loza-Tavera H."/>
            <person name="Lozano L."/>
            <person name="Cevallos M."/>
            <person name="Maya-Lucas O."/>
            <person name="Garcia-Mena J."/>
            <person name="Hernandez J."/>
        </authorList>
    </citation>
    <scope>NUCLEOTIDE SEQUENCE [LARGE SCALE GENOMIC DNA]</scope>
    <source>
        <strain evidence="1 2">BQ1</strain>
    </source>
</reference>
<gene>
    <name evidence="1" type="ORF">CE154_001700</name>
</gene>
<organism evidence="1 2">
    <name type="scientific">Alicycliphilus denitrificans</name>
    <dbReference type="NCBI Taxonomy" id="179636"/>
    <lineage>
        <taxon>Bacteria</taxon>
        <taxon>Pseudomonadati</taxon>
        <taxon>Pseudomonadota</taxon>
        <taxon>Betaproteobacteria</taxon>
        <taxon>Burkholderiales</taxon>
        <taxon>Comamonadaceae</taxon>
        <taxon>Alicycliphilus</taxon>
    </lineage>
</organism>
<dbReference type="PIRSF" id="PIRSF016481">
    <property type="entry name" value="Pilus_assembly_PilP"/>
    <property type="match status" value="1"/>
</dbReference>
<name>A0A3R7LGH4_9BURK</name>
<accession>A0A3R7LGH4</accession>
<dbReference type="AlphaFoldDB" id="A0A3R7LGH4"/>
<dbReference type="Gene3D" id="2.30.30.830">
    <property type="match status" value="1"/>
</dbReference>
<dbReference type="RefSeq" id="WP_094434616.1">
    <property type="nucleotide sequence ID" value="NZ_NKDB02000001.1"/>
</dbReference>
<comment type="caution">
    <text evidence="1">The sequence shown here is derived from an EMBL/GenBank/DDBJ whole genome shotgun (WGS) entry which is preliminary data.</text>
</comment>
<dbReference type="InterPro" id="IPR007446">
    <property type="entry name" value="PilP"/>
</dbReference>
<sequence length="185" mass="20809">MMRFRCRPLIVLAGVLILSGCGGSDEDELRQWMAELRATTKPRVTPLKEPKQFLPQDYFGDKGMDPFSPMKLTQALRRESSETVANASLIAPEMARRKEPLEAYPLDAVKMVGSLNKTGVPTALVSVDKLLYQVRTGNYLGQNYGKIVSISETNMRLREIVQDSTGDWVERMTTLDLQEGNEVRK</sequence>
<dbReference type="EMBL" id="NKDB02000001">
    <property type="protein sequence ID" value="RKJ98508.1"/>
    <property type="molecule type" value="Genomic_DNA"/>
</dbReference>
<dbReference type="PROSITE" id="PS51257">
    <property type="entry name" value="PROKAR_LIPOPROTEIN"/>
    <property type="match status" value="1"/>
</dbReference>
<protein>
    <submittedName>
        <fullName evidence="1">Pilus assembly protein PilP</fullName>
    </submittedName>
</protein>
<proteinExistence type="predicted"/>
<evidence type="ECO:0000313" key="1">
    <source>
        <dbReference type="EMBL" id="RKJ98508.1"/>
    </source>
</evidence>